<organism evidence="1">
    <name type="scientific">marine metagenome</name>
    <dbReference type="NCBI Taxonomy" id="408172"/>
    <lineage>
        <taxon>unclassified sequences</taxon>
        <taxon>metagenomes</taxon>
        <taxon>ecological metagenomes</taxon>
    </lineage>
</organism>
<dbReference type="AlphaFoldDB" id="A0A382CEM9"/>
<accession>A0A382CEM9</accession>
<evidence type="ECO:0000313" key="1">
    <source>
        <dbReference type="EMBL" id="SVB24314.1"/>
    </source>
</evidence>
<name>A0A382CEM9_9ZZZZ</name>
<feature type="non-terminal residue" evidence="1">
    <location>
        <position position="45"/>
    </location>
</feature>
<reference evidence="1" key="1">
    <citation type="submission" date="2018-05" db="EMBL/GenBank/DDBJ databases">
        <authorList>
            <person name="Lanie J.A."/>
            <person name="Ng W.-L."/>
            <person name="Kazmierczak K.M."/>
            <person name="Andrzejewski T.M."/>
            <person name="Davidsen T.M."/>
            <person name="Wayne K.J."/>
            <person name="Tettelin H."/>
            <person name="Glass J.I."/>
            <person name="Rusch D."/>
            <person name="Podicherti R."/>
            <person name="Tsui H.-C.T."/>
            <person name="Winkler M.E."/>
        </authorList>
    </citation>
    <scope>NUCLEOTIDE SEQUENCE</scope>
</reference>
<proteinExistence type="predicted"/>
<gene>
    <name evidence="1" type="ORF">METZ01_LOCUS177168</name>
</gene>
<dbReference type="EMBL" id="UINC01034065">
    <property type="protein sequence ID" value="SVB24314.1"/>
    <property type="molecule type" value="Genomic_DNA"/>
</dbReference>
<protein>
    <submittedName>
        <fullName evidence="1">Uncharacterized protein</fullName>
    </submittedName>
</protein>
<sequence>MSQYYDNRDAAVTATADDWAGWVNDKFVQTCQIFRSFNLWLSCAI</sequence>